<dbReference type="RefSeq" id="WP_125244673.1">
    <property type="nucleotide sequence ID" value="NZ_RSED01000016.1"/>
</dbReference>
<dbReference type="CDD" id="cd02042">
    <property type="entry name" value="ParAB_family"/>
    <property type="match status" value="1"/>
</dbReference>
<reference evidence="2 3" key="1">
    <citation type="submission" date="2018-12" db="EMBL/GenBank/DDBJ databases">
        <title>The whole draft genome of Aquabacterium sp. SJQ9.</title>
        <authorList>
            <person name="Sun L."/>
            <person name="Gao X."/>
            <person name="Chen W."/>
            <person name="Huang K."/>
        </authorList>
    </citation>
    <scope>NUCLEOTIDE SEQUENCE [LARGE SCALE GENOMIC DNA]</scope>
    <source>
        <strain evidence="2 3">SJQ9</strain>
    </source>
</reference>
<evidence type="ECO:0000313" key="2">
    <source>
        <dbReference type="EMBL" id="RRS03037.1"/>
    </source>
</evidence>
<sequence length="207" mass="22611">MPVIVVANPKGGVGKSTLSSNVAGYWANQGHAVMLGDIDRQQSSQLWRQLRPAHLAPIAAWDIDQDEIAKPPKGTTHVVLDTPAGMHGKKVDAVMKLADLVLIPLQASVFDIYPTREFIADLAARKRSDKVRIAVVGNRIKDHTKATEHLREFLATLDVPVLGLLRDTQNYAHLAAHGLTLFDVAPAKVEKDLAQWAPITQWLDGKG</sequence>
<keyword evidence="3" id="KW-1185">Reference proteome</keyword>
<evidence type="ECO:0000313" key="3">
    <source>
        <dbReference type="Proteomes" id="UP000269265"/>
    </source>
</evidence>
<dbReference type="Proteomes" id="UP000269265">
    <property type="component" value="Unassembled WGS sequence"/>
</dbReference>
<dbReference type="EMBL" id="RSED01000016">
    <property type="protein sequence ID" value="RRS03037.1"/>
    <property type="molecule type" value="Genomic_DNA"/>
</dbReference>
<dbReference type="OrthoDB" id="69313at2"/>
<proteinExistence type="predicted"/>
<dbReference type="PANTHER" id="PTHR13696">
    <property type="entry name" value="P-LOOP CONTAINING NUCLEOSIDE TRIPHOSPHATE HYDROLASE"/>
    <property type="match status" value="1"/>
</dbReference>
<gene>
    <name evidence="2" type="ORF">EIP75_17910</name>
</gene>
<dbReference type="PIRSF" id="PIRSF009320">
    <property type="entry name" value="Nuc_binding_HP_1000"/>
    <property type="match status" value="1"/>
</dbReference>
<dbReference type="SUPFAM" id="SSF52540">
    <property type="entry name" value="P-loop containing nucleoside triphosphate hydrolases"/>
    <property type="match status" value="1"/>
</dbReference>
<evidence type="ECO:0000259" key="1">
    <source>
        <dbReference type="Pfam" id="PF01656"/>
    </source>
</evidence>
<dbReference type="Gene3D" id="3.40.50.300">
    <property type="entry name" value="P-loop containing nucleotide triphosphate hydrolases"/>
    <property type="match status" value="1"/>
</dbReference>
<organism evidence="2 3">
    <name type="scientific">Aquabacterium soli</name>
    <dbReference type="NCBI Taxonomy" id="2493092"/>
    <lineage>
        <taxon>Bacteria</taxon>
        <taxon>Pseudomonadati</taxon>
        <taxon>Pseudomonadota</taxon>
        <taxon>Betaproteobacteria</taxon>
        <taxon>Burkholderiales</taxon>
        <taxon>Aquabacterium</taxon>
    </lineage>
</organism>
<accession>A0A426V7W8</accession>
<dbReference type="InterPro" id="IPR027417">
    <property type="entry name" value="P-loop_NTPase"/>
</dbReference>
<protein>
    <submittedName>
        <fullName evidence="2">ParA family protein</fullName>
    </submittedName>
</protein>
<dbReference type="PANTHER" id="PTHR13696:SF96">
    <property type="entry name" value="COBQ_COBB_MIND_PARA NUCLEOTIDE BINDING DOMAIN-CONTAINING PROTEIN"/>
    <property type="match status" value="1"/>
</dbReference>
<dbReference type="AlphaFoldDB" id="A0A426V7W8"/>
<name>A0A426V7W8_9BURK</name>
<dbReference type="InterPro" id="IPR002586">
    <property type="entry name" value="CobQ/CobB/MinD/ParA_Nub-bd_dom"/>
</dbReference>
<feature type="domain" description="CobQ/CobB/MinD/ParA nucleotide binding" evidence="1">
    <location>
        <begin position="4"/>
        <end position="180"/>
    </location>
</feature>
<dbReference type="Pfam" id="PF01656">
    <property type="entry name" value="CbiA"/>
    <property type="match status" value="1"/>
</dbReference>
<dbReference type="InterPro" id="IPR050678">
    <property type="entry name" value="DNA_Partitioning_ATPase"/>
</dbReference>
<comment type="caution">
    <text evidence="2">The sequence shown here is derived from an EMBL/GenBank/DDBJ whole genome shotgun (WGS) entry which is preliminary data.</text>
</comment>